<dbReference type="PhylomeDB" id="A0A0G4GET6"/>
<sequence>MLKACLLLLAVLPSLYAYGGPGFVGPRPGHPCPRPELCIPGHHRIYHGLPRPGGPGRPRPRPFPLWRRRLGESVPDVGIVTPEDTPLPQTEPLTPPTENAVSSDEMGVVTPEEEEDDYDKQNFGFVNGPWFDQRRQNYFNGGFNQNFNTWNGNNYGNIGTVFGGYNGYGYYGRRLQDVDPSLDTVPSPEATGEVEEEEEGLSETDKGILLSRDVPEGEKGIRLG</sequence>
<dbReference type="AlphaFoldDB" id="A0A0G4GET6"/>
<reference evidence="3" key="1">
    <citation type="submission" date="2014-11" db="EMBL/GenBank/DDBJ databases">
        <authorList>
            <person name="Otto D Thomas"/>
            <person name="Naeem Raeece"/>
        </authorList>
    </citation>
    <scope>NUCLEOTIDE SEQUENCE</scope>
</reference>
<protein>
    <submittedName>
        <fullName evidence="3">Uncharacterized protein</fullName>
    </submittedName>
</protein>
<feature type="signal peptide" evidence="2">
    <location>
        <begin position="1"/>
        <end position="17"/>
    </location>
</feature>
<feature type="region of interest" description="Disordered" evidence="1">
    <location>
        <begin position="179"/>
        <end position="224"/>
    </location>
</feature>
<feature type="region of interest" description="Disordered" evidence="1">
    <location>
        <begin position="76"/>
        <end position="104"/>
    </location>
</feature>
<evidence type="ECO:0000256" key="2">
    <source>
        <dbReference type="SAM" id="SignalP"/>
    </source>
</evidence>
<accession>A0A0G4GET6</accession>
<proteinExistence type="predicted"/>
<evidence type="ECO:0000256" key="1">
    <source>
        <dbReference type="SAM" id="MobiDB-lite"/>
    </source>
</evidence>
<dbReference type="VEuPathDB" id="CryptoDB:Cvel_21552"/>
<gene>
    <name evidence="3" type="ORF">Cvel_21552</name>
</gene>
<organism evidence="3">
    <name type="scientific">Chromera velia CCMP2878</name>
    <dbReference type="NCBI Taxonomy" id="1169474"/>
    <lineage>
        <taxon>Eukaryota</taxon>
        <taxon>Sar</taxon>
        <taxon>Alveolata</taxon>
        <taxon>Colpodellida</taxon>
        <taxon>Chromeraceae</taxon>
        <taxon>Chromera</taxon>
    </lineage>
</organism>
<dbReference type="EMBL" id="CDMZ01001140">
    <property type="protein sequence ID" value="CEM27925.1"/>
    <property type="molecule type" value="Genomic_DNA"/>
</dbReference>
<name>A0A0G4GET6_9ALVE</name>
<feature type="compositionally biased region" description="Acidic residues" evidence="1">
    <location>
        <begin position="192"/>
        <end position="202"/>
    </location>
</feature>
<keyword evidence="2" id="KW-0732">Signal</keyword>
<feature type="compositionally biased region" description="Basic and acidic residues" evidence="1">
    <location>
        <begin position="213"/>
        <end position="224"/>
    </location>
</feature>
<feature type="compositionally biased region" description="Low complexity" evidence="1">
    <location>
        <begin position="81"/>
        <end position="98"/>
    </location>
</feature>
<feature type="chain" id="PRO_5005189903" evidence="2">
    <location>
        <begin position="18"/>
        <end position="224"/>
    </location>
</feature>
<evidence type="ECO:0000313" key="3">
    <source>
        <dbReference type="EMBL" id="CEM27925.1"/>
    </source>
</evidence>